<dbReference type="OrthoDB" id="202203at2759"/>
<comment type="similarity">
    <text evidence="1">Belongs to the FAD-dependent oxidoreductase family.</text>
</comment>
<gene>
    <name evidence="6" type="ORF">PAC_12176</name>
</gene>
<sequence>MAKTIVILGASYAGLTIAHKLLKHTLKTVNEETKVVVVSPTTHQYWNLASVRAIVPGQIPDEKLFSSIPDGLAQYKDSAHFIHGTATGLDIPSKTVLIRTPSGEEQKQPYDTLILTTGCRTIDSASPWKSSLNGYEATKDALHTIQEEVKNAKTIVVGGAGATGVETAAELGFEFGKGKEVTLITAGQQLLTGVPPSVAAFAENELKKLHVSVLKEVKITSSFASANKTELTLSNGDKMLVDLYLPTIGVIPNSEFIPKELKDEKGYVTVDQYLKVKGTEDIWAAGDITDCQAAQFIYCEKQAEALSKNLDLVLNGKEPVVYKADGPPIMGVSLGRSRATGRFGNMKMPSLVIWFVKGRTLGVQKLPGLVSGSAF</sequence>
<dbReference type="PRINTS" id="PR00469">
    <property type="entry name" value="PNDRDTASEII"/>
</dbReference>
<dbReference type="PANTHER" id="PTHR43735:SF3">
    <property type="entry name" value="FERROPTOSIS SUPPRESSOR PROTEIN 1"/>
    <property type="match status" value="1"/>
</dbReference>
<proteinExistence type="inferred from homology"/>
<reference evidence="6 7" key="1">
    <citation type="submission" date="2016-03" db="EMBL/GenBank/DDBJ databases">
        <authorList>
            <person name="Ploux O."/>
        </authorList>
    </citation>
    <scope>NUCLEOTIDE SEQUENCE [LARGE SCALE GENOMIC DNA]</scope>
    <source>
        <strain evidence="6 7">UAMH 11012</strain>
    </source>
</reference>
<dbReference type="PRINTS" id="PR00368">
    <property type="entry name" value="FADPNR"/>
</dbReference>
<dbReference type="PANTHER" id="PTHR43735">
    <property type="entry name" value="APOPTOSIS-INDUCING FACTOR 1"/>
    <property type="match status" value="1"/>
</dbReference>
<dbReference type="GO" id="GO:0004174">
    <property type="term" value="F:electron-transferring-flavoprotein dehydrogenase activity"/>
    <property type="evidence" value="ECO:0007669"/>
    <property type="project" value="TreeGrafter"/>
</dbReference>
<feature type="domain" description="FAD/NAD(P)-binding" evidence="5">
    <location>
        <begin position="4"/>
        <end position="295"/>
    </location>
</feature>
<organism evidence="6 7">
    <name type="scientific">Phialocephala subalpina</name>
    <dbReference type="NCBI Taxonomy" id="576137"/>
    <lineage>
        <taxon>Eukaryota</taxon>
        <taxon>Fungi</taxon>
        <taxon>Dikarya</taxon>
        <taxon>Ascomycota</taxon>
        <taxon>Pezizomycotina</taxon>
        <taxon>Leotiomycetes</taxon>
        <taxon>Helotiales</taxon>
        <taxon>Mollisiaceae</taxon>
        <taxon>Phialocephala</taxon>
        <taxon>Phialocephala fortinii species complex</taxon>
    </lineage>
</organism>
<dbReference type="SUPFAM" id="SSF51905">
    <property type="entry name" value="FAD/NAD(P)-binding domain"/>
    <property type="match status" value="2"/>
</dbReference>
<dbReference type="InterPro" id="IPR023753">
    <property type="entry name" value="FAD/NAD-binding_dom"/>
</dbReference>
<protein>
    <recommendedName>
        <fullName evidence="5">FAD/NAD(P)-binding domain-containing protein</fullName>
    </recommendedName>
</protein>
<evidence type="ECO:0000256" key="4">
    <source>
        <dbReference type="ARBA" id="ARBA00023002"/>
    </source>
</evidence>
<dbReference type="Proteomes" id="UP000184330">
    <property type="component" value="Unassembled WGS sequence"/>
</dbReference>
<dbReference type="GO" id="GO:0005737">
    <property type="term" value="C:cytoplasm"/>
    <property type="evidence" value="ECO:0007669"/>
    <property type="project" value="TreeGrafter"/>
</dbReference>
<dbReference type="AlphaFoldDB" id="A0A1L7XB82"/>
<keyword evidence="2" id="KW-0285">Flavoprotein</keyword>
<evidence type="ECO:0000259" key="5">
    <source>
        <dbReference type="Pfam" id="PF07992"/>
    </source>
</evidence>
<accession>A0A1L7XB82</accession>
<dbReference type="GO" id="GO:0050660">
    <property type="term" value="F:flavin adenine dinucleotide binding"/>
    <property type="evidence" value="ECO:0007669"/>
    <property type="project" value="TreeGrafter"/>
</dbReference>
<dbReference type="Pfam" id="PF07992">
    <property type="entry name" value="Pyr_redox_2"/>
    <property type="match status" value="1"/>
</dbReference>
<evidence type="ECO:0000256" key="3">
    <source>
        <dbReference type="ARBA" id="ARBA00022827"/>
    </source>
</evidence>
<evidence type="ECO:0000313" key="7">
    <source>
        <dbReference type="Proteomes" id="UP000184330"/>
    </source>
</evidence>
<dbReference type="EMBL" id="FJOG01000020">
    <property type="protein sequence ID" value="CZR62279.1"/>
    <property type="molecule type" value="Genomic_DNA"/>
</dbReference>
<dbReference type="STRING" id="576137.A0A1L7XB82"/>
<keyword evidence="7" id="KW-1185">Reference proteome</keyword>
<dbReference type="InterPro" id="IPR036188">
    <property type="entry name" value="FAD/NAD-bd_sf"/>
</dbReference>
<keyword evidence="4" id="KW-0560">Oxidoreductase</keyword>
<name>A0A1L7XB82_9HELO</name>
<keyword evidence="3" id="KW-0274">FAD</keyword>
<evidence type="ECO:0000256" key="1">
    <source>
        <dbReference type="ARBA" id="ARBA00006442"/>
    </source>
</evidence>
<evidence type="ECO:0000313" key="6">
    <source>
        <dbReference type="EMBL" id="CZR62279.1"/>
    </source>
</evidence>
<dbReference type="Gene3D" id="3.50.50.100">
    <property type="match status" value="1"/>
</dbReference>
<evidence type="ECO:0000256" key="2">
    <source>
        <dbReference type="ARBA" id="ARBA00022630"/>
    </source>
</evidence>